<name>A0A3G5ART9_9CHLO</name>
<dbReference type="GO" id="GO:1990904">
    <property type="term" value="C:ribonucleoprotein complex"/>
    <property type="evidence" value="ECO:0007669"/>
    <property type="project" value="UniProtKB-KW"/>
</dbReference>
<evidence type="ECO:0000256" key="2">
    <source>
        <dbReference type="ARBA" id="ARBA00022980"/>
    </source>
</evidence>
<evidence type="ECO:0000256" key="4">
    <source>
        <dbReference type="RuleBase" id="RU003660"/>
    </source>
</evidence>
<dbReference type="FunFam" id="3.30.1490.10:FF:000001">
    <property type="entry name" value="30S ribosomal protein S8"/>
    <property type="match status" value="1"/>
</dbReference>
<keyword evidence="2 4" id="KW-0689">Ribosomal protein</keyword>
<dbReference type="GO" id="GO:0005840">
    <property type="term" value="C:ribosome"/>
    <property type="evidence" value="ECO:0007669"/>
    <property type="project" value="UniProtKB-KW"/>
</dbReference>
<dbReference type="InterPro" id="IPR035987">
    <property type="entry name" value="Ribosomal_uS8_sf"/>
</dbReference>
<proteinExistence type="inferred from homology"/>
<dbReference type="HAMAP" id="MF_01302_B">
    <property type="entry name" value="Ribosomal_uS8_B"/>
    <property type="match status" value="1"/>
</dbReference>
<dbReference type="GO" id="GO:0005737">
    <property type="term" value="C:cytoplasm"/>
    <property type="evidence" value="ECO:0007669"/>
    <property type="project" value="UniProtKB-ARBA"/>
</dbReference>
<accession>A0A3G5ART9</accession>
<evidence type="ECO:0000313" key="5">
    <source>
        <dbReference type="EMBL" id="AWX64073.1"/>
    </source>
</evidence>
<sequence length="131" mass="14596">MVNDTISDLLTRIRNANLASHGTVSILNTKMNYSISEILKTEGYIADLTPPNKNDLMFEIKLKYIGTDKVPCITNLKRLSSPGLRLYSHTKDIPRILNGMGVVILSTSMGIMTDRDAKRKKIGGELLCSIW</sequence>
<dbReference type="EMBL" id="MH790906">
    <property type="protein sequence ID" value="AYV89990.1"/>
    <property type="molecule type" value="Genomic_DNA"/>
</dbReference>
<protein>
    <submittedName>
        <fullName evidence="6">Ribosomal protein S8</fullName>
    </submittedName>
</protein>
<dbReference type="Gene3D" id="3.30.1370.30">
    <property type="match status" value="1"/>
</dbReference>
<evidence type="ECO:0000313" key="6">
    <source>
        <dbReference type="EMBL" id="AYV89990.1"/>
    </source>
</evidence>
<dbReference type="GeneID" id="38458130"/>
<evidence type="ECO:0000256" key="3">
    <source>
        <dbReference type="ARBA" id="ARBA00023274"/>
    </source>
</evidence>
<dbReference type="InterPro" id="IPR047863">
    <property type="entry name" value="Ribosomal_uS8_CS"/>
</dbReference>
<dbReference type="PANTHER" id="PTHR11758">
    <property type="entry name" value="40S RIBOSOMAL PROTEIN S15A"/>
    <property type="match status" value="1"/>
</dbReference>
<dbReference type="InterPro" id="IPR000630">
    <property type="entry name" value="Ribosomal_uS8"/>
</dbReference>
<dbReference type="PROSITE" id="PS00053">
    <property type="entry name" value="RIBOSOMAL_S8"/>
    <property type="match status" value="1"/>
</dbReference>
<dbReference type="NCBIfam" id="NF001109">
    <property type="entry name" value="PRK00136.1"/>
    <property type="match status" value="1"/>
</dbReference>
<dbReference type="EMBL" id="MG727869">
    <property type="protein sequence ID" value="AWX64073.1"/>
    <property type="molecule type" value="Genomic_DNA"/>
</dbReference>
<keyword evidence="3 4" id="KW-0687">Ribonucleoprotein</keyword>
<evidence type="ECO:0000256" key="1">
    <source>
        <dbReference type="ARBA" id="ARBA00006471"/>
    </source>
</evidence>
<dbReference type="Pfam" id="PF00410">
    <property type="entry name" value="Ribosomal_S8"/>
    <property type="match status" value="1"/>
</dbReference>
<dbReference type="AlphaFoldDB" id="A0A3G5ART9"/>
<gene>
    <name evidence="6" type="primary">rps8</name>
    <name evidence="5" type="ORF">Capsosi_042</name>
</gene>
<dbReference type="Gene3D" id="3.30.1490.10">
    <property type="match status" value="1"/>
</dbReference>
<geneLocation type="plastid" evidence="6"/>
<dbReference type="GO" id="GO:0003735">
    <property type="term" value="F:structural constituent of ribosome"/>
    <property type="evidence" value="ECO:0007669"/>
    <property type="project" value="InterPro"/>
</dbReference>
<comment type="similarity">
    <text evidence="1 4">Belongs to the universal ribosomal protein uS8 family.</text>
</comment>
<dbReference type="RefSeq" id="YP_009538384.1">
    <property type="nucleotide sequence ID" value="NC_039920.1"/>
</dbReference>
<organism evidence="6">
    <name type="scientific">Capsosiphon fulvescens</name>
    <dbReference type="NCBI Taxonomy" id="205396"/>
    <lineage>
        <taxon>Eukaryota</taxon>
        <taxon>Viridiplantae</taxon>
        <taxon>Chlorophyta</taxon>
        <taxon>core chlorophytes</taxon>
        <taxon>Ulvophyceae</taxon>
        <taxon>OUU clade</taxon>
        <taxon>Ulotrichales</taxon>
        <taxon>Ulotrichaceae</taxon>
        <taxon>Capsosiphon</taxon>
    </lineage>
</organism>
<dbReference type="GO" id="GO:0006412">
    <property type="term" value="P:translation"/>
    <property type="evidence" value="ECO:0007669"/>
    <property type="project" value="InterPro"/>
</dbReference>
<keyword evidence="6" id="KW-0934">Plastid</keyword>
<dbReference type="SUPFAM" id="SSF56047">
    <property type="entry name" value="Ribosomal protein S8"/>
    <property type="match status" value="1"/>
</dbReference>
<reference evidence="6" key="1">
    <citation type="journal article" date="2018" name="J. Phycol.">
        <title>Flip-flop organization in the chloroplast genome of Capsosiphon fulvescens (Ulvophyceae, Chlorophyta.</title>
        <authorList>
            <person name="Kim D."/>
            <person name="Lee J."/>
            <person name="Choi J.W."/>
            <person name="Yang J.H."/>
            <person name="Hwang I.K."/>
            <person name="Yoon H.S."/>
        </authorList>
    </citation>
    <scope>NUCLEOTIDE SEQUENCE</scope>
    <source>
        <strain evidence="5">TypeA</strain>
        <strain evidence="6">TypeB</strain>
    </source>
</reference>